<dbReference type="EMBL" id="CP024308">
    <property type="protein sequence ID" value="AUX78450.1"/>
    <property type="molecule type" value="Genomic_DNA"/>
</dbReference>
<name>A0A2L0HAC2_RHIFR</name>
<keyword evidence="1" id="KW-0614">Plasmid</keyword>
<evidence type="ECO:0000313" key="1">
    <source>
        <dbReference type="EMBL" id="AUX78450.1"/>
    </source>
</evidence>
<reference evidence="1 2" key="1">
    <citation type="submission" date="2017-10" db="EMBL/GenBank/DDBJ databases">
        <title>Analysis of the genome sequences of Rhizobium populations associated to common bean (phaseolus vulgaris).</title>
        <authorList>
            <person name="Bustos P."/>
            <person name="Santamaria R.I."/>
            <person name="Miranda-Sanchez F."/>
            <person name="Perez-Carrascal O."/>
            <person name="Juarez S."/>
            <person name="Lozano L."/>
            <person name="Martinez-Flores I."/>
            <person name="Vinuesa P."/>
            <person name="Martinez-Romero E."/>
            <person name="Cevallos M.A."/>
            <person name="Romero D."/>
            <person name="Davila G."/>
            <person name="Gonzalez V."/>
        </authorList>
    </citation>
    <scope>NUCLEOTIDE SEQUENCE [LARGE SCALE GENOMIC DNA]</scope>
    <source>
        <strain evidence="1 2">NXT3</strain>
        <plasmid evidence="2">Plasmid psfrenxt3a</plasmid>
    </source>
</reference>
<geneLocation type="plasmid" evidence="2">
    <name>psfrenxt3a</name>
</geneLocation>
<gene>
    <name evidence="1" type="ORF">NXT3_PA00158</name>
</gene>
<dbReference type="AlphaFoldDB" id="A0A2L0HAC2"/>
<organism evidence="1 2">
    <name type="scientific">Rhizobium fredii</name>
    <name type="common">Sinorhizobium fredii</name>
    <dbReference type="NCBI Taxonomy" id="380"/>
    <lineage>
        <taxon>Bacteria</taxon>
        <taxon>Pseudomonadati</taxon>
        <taxon>Pseudomonadota</taxon>
        <taxon>Alphaproteobacteria</taxon>
        <taxon>Hyphomicrobiales</taxon>
        <taxon>Rhizobiaceae</taxon>
        <taxon>Sinorhizobium/Ensifer group</taxon>
        <taxon>Sinorhizobium</taxon>
    </lineage>
</organism>
<sequence>MPAHRGRRGWKTRPPALKAMGVGVKNLIDLDLYRAVEFYLKPVPHGGDGVNAGIGDQFRVFSG</sequence>
<evidence type="ECO:0000313" key="2">
    <source>
        <dbReference type="Proteomes" id="UP000239340"/>
    </source>
</evidence>
<protein>
    <submittedName>
        <fullName evidence="1">Uncharacterized protein</fullName>
    </submittedName>
</protein>
<dbReference type="Proteomes" id="UP000239340">
    <property type="component" value="Plasmid pSfreNXT3a"/>
</dbReference>
<accession>A0A2L0HAC2</accession>
<proteinExistence type="predicted"/>